<dbReference type="Pfam" id="PF18146">
    <property type="entry name" value="CinA_KH"/>
    <property type="match status" value="1"/>
</dbReference>
<dbReference type="SUPFAM" id="SSF142433">
    <property type="entry name" value="CinA-like"/>
    <property type="match status" value="1"/>
</dbReference>
<evidence type="ECO:0000259" key="4">
    <source>
        <dbReference type="Pfam" id="PF18146"/>
    </source>
</evidence>
<evidence type="ECO:0000313" key="5">
    <source>
        <dbReference type="EnsemblMetazoa" id="Aqu2.1.05198_001"/>
    </source>
</evidence>
<dbReference type="InterPro" id="IPR036425">
    <property type="entry name" value="MoaB/Mog-like_dom_sf"/>
</dbReference>
<accession>A0A1X7SSZ2</accession>
<dbReference type="Gene3D" id="3.90.950.20">
    <property type="entry name" value="CinA-like"/>
    <property type="match status" value="1"/>
</dbReference>
<feature type="domain" description="CinA C-terminal" evidence="3">
    <location>
        <begin position="214"/>
        <end position="358"/>
    </location>
</feature>
<organism evidence="5">
    <name type="scientific">Amphimedon queenslandica</name>
    <name type="common">Sponge</name>
    <dbReference type="NCBI Taxonomy" id="400682"/>
    <lineage>
        <taxon>Eukaryota</taxon>
        <taxon>Metazoa</taxon>
        <taxon>Porifera</taxon>
        <taxon>Demospongiae</taxon>
        <taxon>Heteroscleromorpha</taxon>
        <taxon>Haplosclerida</taxon>
        <taxon>Niphatidae</taxon>
        <taxon>Amphimedon</taxon>
    </lineage>
</organism>
<evidence type="ECO:0008006" key="6">
    <source>
        <dbReference type="Google" id="ProtNLM"/>
    </source>
</evidence>
<proteinExistence type="inferred from homology"/>
<dbReference type="InParanoid" id="A0A1X7SSZ2"/>
<dbReference type="InterPro" id="IPR041424">
    <property type="entry name" value="CinA_KH"/>
</dbReference>
<dbReference type="InterPro" id="IPR050101">
    <property type="entry name" value="CinA"/>
</dbReference>
<protein>
    <recommendedName>
        <fullName evidence="6">MoaB/Mog domain-containing protein</fullName>
    </recommendedName>
</protein>
<feature type="domain" description="MoaB/Mog" evidence="2">
    <location>
        <begin position="1"/>
        <end position="122"/>
    </location>
</feature>
<comment type="similarity">
    <text evidence="1">In the N-terminal section; belongs to the MoaB/Mog family.</text>
</comment>
<reference evidence="5" key="1">
    <citation type="submission" date="2017-05" db="UniProtKB">
        <authorList>
            <consortium name="EnsemblMetazoa"/>
        </authorList>
    </citation>
    <scope>IDENTIFICATION</scope>
</reference>
<dbReference type="NCBIfam" id="TIGR00199">
    <property type="entry name" value="PncC_domain"/>
    <property type="match status" value="1"/>
</dbReference>
<dbReference type="SUPFAM" id="SSF53218">
    <property type="entry name" value="Molybdenum cofactor biosynthesis proteins"/>
    <property type="match status" value="1"/>
</dbReference>
<dbReference type="HAMAP" id="MF_00226_B">
    <property type="entry name" value="CinA_B"/>
    <property type="match status" value="1"/>
</dbReference>
<dbReference type="InterPro" id="IPR001453">
    <property type="entry name" value="MoaB/Mog_dom"/>
</dbReference>
<dbReference type="PANTHER" id="PTHR13939">
    <property type="entry name" value="NICOTINAMIDE-NUCLEOTIDE AMIDOHYDROLASE PNCC"/>
    <property type="match status" value="1"/>
</dbReference>
<dbReference type="AlphaFoldDB" id="A0A1X7SSZ2"/>
<sequence>RIAKTIEHALSRSDAVILCGGLGPTQDDITREAIAEVMGVRLLRDEAMGERIRKGFEARGRRFAKNNLRQAEYPEGASFIPQMPGTAPGLVCPFESRVIYAVPGVPSEMRQMVEGTILPDLRRRAGVQAAIRSRVLKTWGESESRLAELLEERIRTLDAAGNPTLAFQASGIEGLKVRITAKAADAPTADALIAAEEMRIREIVGDAIFGVDAQTMESVALDMLRKRGLSLAVAESLTGGLVGARLTAIPGASDVFKGAVVAYDSEIKFDLLGVPRGPVVSKEAAKAMAVGVRKILGADIGLATTGVAGPDAQEGYPPGTVFLGLALEDRAEAVGVRLPGDRRHVREFSVITLLNLLRLRISGSARSPELR</sequence>
<dbReference type="EnsemblMetazoa" id="Aqu2.1.05198_001">
    <property type="protein sequence ID" value="Aqu2.1.05198_001"/>
    <property type="gene ID" value="Aqu2.1.05198"/>
</dbReference>
<name>A0A1X7SSZ2_AMPQE</name>
<dbReference type="PIRSF" id="PIRSF006728">
    <property type="entry name" value="CinA"/>
    <property type="match status" value="1"/>
</dbReference>
<dbReference type="Gene3D" id="3.30.70.2860">
    <property type="match status" value="1"/>
</dbReference>
<dbReference type="PANTHER" id="PTHR13939:SF0">
    <property type="entry name" value="NMN AMIDOHYDROLASE-LIKE PROTEIN YFAY"/>
    <property type="match status" value="1"/>
</dbReference>
<dbReference type="InterPro" id="IPR008135">
    <property type="entry name" value="Competence-induced_CinA"/>
</dbReference>
<dbReference type="Gene3D" id="3.40.980.10">
    <property type="entry name" value="MoaB/Mog-like domain"/>
    <property type="match status" value="1"/>
</dbReference>
<feature type="domain" description="CinA KH" evidence="4">
    <location>
        <begin position="133"/>
        <end position="210"/>
    </location>
</feature>
<dbReference type="Pfam" id="PF02464">
    <property type="entry name" value="CinA"/>
    <property type="match status" value="1"/>
</dbReference>
<evidence type="ECO:0000259" key="2">
    <source>
        <dbReference type="Pfam" id="PF00994"/>
    </source>
</evidence>
<dbReference type="Pfam" id="PF00994">
    <property type="entry name" value="MoCF_biosynth"/>
    <property type="match status" value="1"/>
</dbReference>
<evidence type="ECO:0000256" key="1">
    <source>
        <dbReference type="ARBA" id="ARBA00007589"/>
    </source>
</evidence>
<dbReference type="eggNOG" id="ENOG502SATH">
    <property type="taxonomic scope" value="Eukaryota"/>
</dbReference>
<dbReference type="InterPro" id="IPR036653">
    <property type="entry name" value="CinA-like_C"/>
</dbReference>
<evidence type="ECO:0000259" key="3">
    <source>
        <dbReference type="Pfam" id="PF02464"/>
    </source>
</evidence>
<dbReference type="InterPro" id="IPR008136">
    <property type="entry name" value="CinA_C"/>
</dbReference>
<dbReference type="NCBIfam" id="TIGR00200">
    <property type="entry name" value="cinA_nterm"/>
    <property type="match status" value="1"/>
</dbReference>
<dbReference type="STRING" id="400682.A0A1X7SSZ2"/>